<dbReference type="Pfam" id="PF00849">
    <property type="entry name" value="PseudoU_synth_2"/>
    <property type="match status" value="1"/>
</dbReference>
<dbReference type="Gene3D" id="3.30.2350.10">
    <property type="entry name" value="Pseudouridine synthase"/>
    <property type="match status" value="1"/>
</dbReference>
<evidence type="ECO:0000313" key="6">
    <source>
        <dbReference type="Proteomes" id="UP001157947"/>
    </source>
</evidence>
<evidence type="ECO:0000259" key="4">
    <source>
        <dbReference type="SMART" id="SM00363"/>
    </source>
</evidence>
<feature type="domain" description="RNA-binding S4" evidence="4">
    <location>
        <begin position="10"/>
        <end position="75"/>
    </location>
</feature>
<dbReference type="InterPro" id="IPR002942">
    <property type="entry name" value="S4_RNA-bd"/>
</dbReference>
<proteinExistence type="inferred from homology"/>
<keyword evidence="6" id="KW-1185">Reference proteome</keyword>
<dbReference type="EMBL" id="FXTX01000014">
    <property type="protein sequence ID" value="SMP16006.1"/>
    <property type="molecule type" value="Genomic_DNA"/>
</dbReference>
<dbReference type="PROSITE" id="PS50889">
    <property type="entry name" value="S4"/>
    <property type="match status" value="1"/>
</dbReference>
<dbReference type="InterPro" id="IPR006145">
    <property type="entry name" value="PsdUridine_synth_RsuA/RluA"/>
</dbReference>
<reference evidence="5" key="1">
    <citation type="submission" date="2017-05" db="EMBL/GenBank/DDBJ databases">
        <authorList>
            <person name="Varghese N."/>
            <person name="Submissions S."/>
        </authorList>
    </citation>
    <scope>NUCLEOTIDE SEQUENCE</scope>
    <source>
        <strain evidence="5">DSM 18763</strain>
    </source>
</reference>
<dbReference type="AlphaFoldDB" id="A0AA45WMV4"/>
<dbReference type="SUPFAM" id="SSF55120">
    <property type="entry name" value="Pseudouridine synthase"/>
    <property type="match status" value="1"/>
</dbReference>
<dbReference type="SUPFAM" id="SSF55174">
    <property type="entry name" value="Alpha-L RNA-binding motif"/>
    <property type="match status" value="1"/>
</dbReference>
<dbReference type="GO" id="GO:0120159">
    <property type="term" value="F:rRNA pseudouridine synthase activity"/>
    <property type="evidence" value="ECO:0007669"/>
    <property type="project" value="UniProtKB-ARBA"/>
</dbReference>
<keyword evidence="2" id="KW-0413">Isomerase</keyword>
<dbReference type="CDD" id="cd00165">
    <property type="entry name" value="S4"/>
    <property type="match status" value="1"/>
</dbReference>
<name>A0AA45WMV4_9AQUI</name>
<sequence length="268" mass="31169">MKKLRADKEITLKDFVAEKLKISKNKAKEIIDSRNVFVNNKRVWIATHTLKYGDIVEIIETQTNLPVKVGILYEDNYIIAVNKPANIISENEKNSIEDILRNQKNNKNIKAIHRLDKESSGILLFAKNFGIYERFKELWQKKDITKIYLAISHNEATFSNITIREPIDGKEAVSHVKLIKKGNGFSYFEINIETGRKHQIRKHLASIRHPIVGDKIYGVKKVENNLIKNIKRQMLHAFKLLFTHPYTDKKISITAPIPHDFEYLLKKI</sequence>
<dbReference type="InterPro" id="IPR020103">
    <property type="entry name" value="PsdUridine_synth_cat_dom_sf"/>
</dbReference>
<evidence type="ECO:0000313" key="5">
    <source>
        <dbReference type="EMBL" id="SMP16006.1"/>
    </source>
</evidence>
<dbReference type="RefSeq" id="WP_265134721.1">
    <property type="nucleotide sequence ID" value="NZ_FXTX01000014.1"/>
</dbReference>
<comment type="similarity">
    <text evidence="1">Belongs to the pseudouridine synthase RluA family.</text>
</comment>
<gene>
    <name evidence="5" type="ORF">SAMN06264868_11435</name>
</gene>
<dbReference type="InterPro" id="IPR050188">
    <property type="entry name" value="RluA_PseudoU_synthase"/>
</dbReference>
<comment type="caution">
    <text evidence="5">The sequence shown here is derived from an EMBL/GenBank/DDBJ whole genome shotgun (WGS) entry which is preliminary data.</text>
</comment>
<evidence type="ECO:0000256" key="3">
    <source>
        <dbReference type="PROSITE-ProRule" id="PRU00182"/>
    </source>
</evidence>
<dbReference type="PANTHER" id="PTHR21600">
    <property type="entry name" value="MITOCHONDRIAL RNA PSEUDOURIDINE SYNTHASE"/>
    <property type="match status" value="1"/>
</dbReference>
<evidence type="ECO:0000256" key="2">
    <source>
        <dbReference type="ARBA" id="ARBA00023235"/>
    </source>
</evidence>
<dbReference type="PANTHER" id="PTHR21600:SF44">
    <property type="entry name" value="RIBOSOMAL LARGE SUBUNIT PSEUDOURIDINE SYNTHASE D"/>
    <property type="match status" value="1"/>
</dbReference>
<keyword evidence="3" id="KW-0694">RNA-binding</keyword>
<dbReference type="GO" id="GO:0000455">
    <property type="term" value="P:enzyme-directed rRNA pseudouridine synthesis"/>
    <property type="evidence" value="ECO:0007669"/>
    <property type="project" value="UniProtKB-ARBA"/>
</dbReference>
<organism evidence="5 6">
    <name type="scientific">Venenivibrio stagnispumantis</name>
    <dbReference type="NCBI Taxonomy" id="407998"/>
    <lineage>
        <taxon>Bacteria</taxon>
        <taxon>Pseudomonadati</taxon>
        <taxon>Aquificota</taxon>
        <taxon>Aquificia</taxon>
        <taxon>Aquificales</taxon>
        <taxon>Hydrogenothermaceae</taxon>
        <taxon>Venenivibrio</taxon>
    </lineage>
</organism>
<accession>A0AA45WMV4</accession>
<protein>
    <submittedName>
        <fullName evidence="5">23S rRNA pseudouridine1911/1915/1917 synthase</fullName>
    </submittedName>
</protein>
<dbReference type="SMART" id="SM00363">
    <property type="entry name" value="S4"/>
    <property type="match status" value="1"/>
</dbReference>
<dbReference type="CDD" id="cd02869">
    <property type="entry name" value="PseudoU_synth_RluA_like"/>
    <property type="match status" value="1"/>
</dbReference>
<evidence type="ECO:0000256" key="1">
    <source>
        <dbReference type="ARBA" id="ARBA00010876"/>
    </source>
</evidence>
<dbReference type="GO" id="GO:0003723">
    <property type="term" value="F:RNA binding"/>
    <property type="evidence" value="ECO:0007669"/>
    <property type="project" value="UniProtKB-KW"/>
</dbReference>
<dbReference type="Proteomes" id="UP001157947">
    <property type="component" value="Unassembled WGS sequence"/>
</dbReference>